<organism evidence="1 2">
    <name type="scientific">Populus alba</name>
    <name type="common">White poplar</name>
    <dbReference type="NCBI Taxonomy" id="43335"/>
    <lineage>
        <taxon>Eukaryota</taxon>
        <taxon>Viridiplantae</taxon>
        <taxon>Streptophyta</taxon>
        <taxon>Embryophyta</taxon>
        <taxon>Tracheophyta</taxon>
        <taxon>Spermatophyta</taxon>
        <taxon>Magnoliopsida</taxon>
        <taxon>eudicotyledons</taxon>
        <taxon>Gunneridae</taxon>
        <taxon>Pentapetalae</taxon>
        <taxon>rosids</taxon>
        <taxon>fabids</taxon>
        <taxon>Malpighiales</taxon>
        <taxon>Salicaceae</taxon>
        <taxon>Saliceae</taxon>
        <taxon>Populus</taxon>
    </lineage>
</organism>
<proteinExistence type="predicted"/>
<comment type="caution">
    <text evidence="1">The sequence shown here is derived from an EMBL/GenBank/DDBJ whole genome shotgun (WGS) entry which is preliminary data.</text>
</comment>
<keyword evidence="2" id="KW-1185">Reference proteome</keyword>
<gene>
    <name evidence="1" type="ORF">D5086_013633</name>
</gene>
<dbReference type="EMBL" id="RCHU02000006">
    <property type="protein sequence ID" value="KAL3586766.1"/>
    <property type="molecule type" value="Genomic_DNA"/>
</dbReference>
<dbReference type="Proteomes" id="UP000309997">
    <property type="component" value="Unassembled WGS sequence"/>
</dbReference>
<evidence type="ECO:0000313" key="2">
    <source>
        <dbReference type="Proteomes" id="UP000309997"/>
    </source>
</evidence>
<evidence type="ECO:0000313" key="1">
    <source>
        <dbReference type="EMBL" id="KAL3586766.1"/>
    </source>
</evidence>
<reference evidence="1 2" key="1">
    <citation type="journal article" date="2024" name="Plant Biotechnol. J.">
        <title>Genome and CRISPR/Cas9 system of a widespread forest tree (Populus alba) in the world.</title>
        <authorList>
            <person name="Liu Y.J."/>
            <person name="Jiang P.F."/>
            <person name="Han X.M."/>
            <person name="Li X.Y."/>
            <person name="Wang H.M."/>
            <person name="Wang Y.J."/>
            <person name="Wang X.X."/>
            <person name="Zeng Q.Y."/>
        </authorList>
    </citation>
    <scope>NUCLEOTIDE SEQUENCE [LARGE SCALE GENOMIC DNA]</scope>
    <source>
        <strain evidence="2">cv. PAL-ZL1</strain>
    </source>
</reference>
<accession>A0ACC4C6P4</accession>
<name>A0ACC4C6P4_POPAL</name>
<protein>
    <submittedName>
        <fullName evidence="1">Uncharacterized protein</fullName>
    </submittedName>
</protein>
<sequence>MIATATTPPAAMLSKKFLREGDTPDPAASATSGITIEAVNAAAVSPVTAFSFKEACTSSLTLDLDFVDKPPAIDGLIGSGLRKDWELGSCSNLFWDAEASGIAIETEAIFVCASIVPRPFLARIWWWCYSLVLVSRTKG</sequence>